<accession>A0A146G9G7</accession>
<dbReference type="InParanoid" id="A0A146G9G7"/>
<organism evidence="3 4">
    <name type="scientific">Terrimicrobium sacchariphilum</name>
    <dbReference type="NCBI Taxonomy" id="690879"/>
    <lineage>
        <taxon>Bacteria</taxon>
        <taxon>Pseudomonadati</taxon>
        <taxon>Verrucomicrobiota</taxon>
        <taxon>Terrimicrobiia</taxon>
        <taxon>Terrimicrobiales</taxon>
        <taxon>Terrimicrobiaceae</taxon>
        <taxon>Terrimicrobium</taxon>
    </lineage>
</organism>
<dbReference type="Proteomes" id="UP000076023">
    <property type="component" value="Unassembled WGS sequence"/>
</dbReference>
<keyword evidence="1" id="KW-0812">Transmembrane</keyword>
<dbReference type="SUPFAM" id="SSF49879">
    <property type="entry name" value="SMAD/FHA domain"/>
    <property type="match status" value="1"/>
</dbReference>
<evidence type="ECO:0000259" key="2">
    <source>
        <dbReference type="PROSITE" id="PS50006"/>
    </source>
</evidence>
<dbReference type="InterPro" id="IPR000253">
    <property type="entry name" value="FHA_dom"/>
</dbReference>
<protein>
    <submittedName>
        <fullName evidence="3">FHA domain-containing protein</fullName>
    </submittedName>
</protein>
<dbReference type="InterPro" id="IPR050923">
    <property type="entry name" value="Cell_Proc_Reg/RNA_Proc"/>
</dbReference>
<comment type="caution">
    <text evidence="3">The sequence shown here is derived from an EMBL/GenBank/DDBJ whole genome shotgun (WGS) entry which is preliminary data.</text>
</comment>
<keyword evidence="1" id="KW-1133">Transmembrane helix</keyword>
<dbReference type="Gene3D" id="2.60.200.20">
    <property type="match status" value="1"/>
</dbReference>
<reference evidence="4" key="1">
    <citation type="journal article" date="2017" name="Genome Announc.">
        <title>Draft Genome Sequence of Terrimicrobium sacchariphilum NM-5T, a Facultative Anaerobic Soil Bacterium of the Class Spartobacteria.</title>
        <authorList>
            <person name="Qiu Y.L."/>
            <person name="Tourlousse D.M."/>
            <person name="Matsuura N."/>
            <person name="Ohashi A."/>
            <person name="Sekiguchi Y."/>
        </authorList>
    </citation>
    <scope>NUCLEOTIDE SEQUENCE [LARGE SCALE GENOMIC DNA]</scope>
    <source>
        <strain evidence="4">NM-5</strain>
    </source>
</reference>
<dbReference type="PROSITE" id="PS50006">
    <property type="entry name" value="FHA_DOMAIN"/>
    <property type="match status" value="1"/>
</dbReference>
<dbReference type="CDD" id="cd00060">
    <property type="entry name" value="FHA"/>
    <property type="match status" value="1"/>
</dbReference>
<keyword evidence="1" id="KW-0472">Membrane</keyword>
<dbReference type="STRING" id="690879.TSACC_22333"/>
<dbReference type="PANTHER" id="PTHR23308">
    <property type="entry name" value="NUCLEAR INHIBITOR OF PROTEIN PHOSPHATASE-1"/>
    <property type="match status" value="1"/>
</dbReference>
<gene>
    <name evidence="3" type="ORF">TSACC_22333</name>
</gene>
<dbReference type="EMBL" id="BDCO01000002">
    <property type="protein sequence ID" value="GAT33912.1"/>
    <property type="molecule type" value="Genomic_DNA"/>
</dbReference>
<keyword evidence="4" id="KW-1185">Reference proteome</keyword>
<dbReference type="InterPro" id="IPR008984">
    <property type="entry name" value="SMAD_FHA_dom_sf"/>
</dbReference>
<dbReference type="AlphaFoldDB" id="A0A146G9G7"/>
<evidence type="ECO:0000256" key="1">
    <source>
        <dbReference type="SAM" id="Phobius"/>
    </source>
</evidence>
<evidence type="ECO:0000313" key="3">
    <source>
        <dbReference type="EMBL" id="GAT33912.1"/>
    </source>
</evidence>
<dbReference type="Pfam" id="PF00498">
    <property type="entry name" value="FHA"/>
    <property type="match status" value="1"/>
</dbReference>
<name>A0A146G9G7_TERSA</name>
<sequence>MPQIQVFLSDENKISHDLSEDKITVGRLADNSLQIDDGSVSSHHAELVFENGEYHLHDLGSTNGTFLNEEQVTDAILKHGDEIRFGRIPAVYQGEEESGASQPLPSSTSSKVAEVAQQSARPVNFVSTSPIPRNVEKKDVVGVALYALAALAFVVAGYAAYCTFALAPSV</sequence>
<feature type="domain" description="FHA" evidence="2">
    <location>
        <begin position="23"/>
        <end position="72"/>
    </location>
</feature>
<evidence type="ECO:0000313" key="4">
    <source>
        <dbReference type="Proteomes" id="UP000076023"/>
    </source>
</evidence>
<proteinExistence type="predicted"/>
<dbReference type="SMART" id="SM00240">
    <property type="entry name" value="FHA"/>
    <property type="match status" value="1"/>
</dbReference>
<dbReference type="RefSeq" id="WP_075079591.1">
    <property type="nucleotide sequence ID" value="NZ_BDCO01000002.1"/>
</dbReference>
<feature type="transmembrane region" description="Helical" evidence="1">
    <location>
        <begin position="143"/>
        <end position="167"/>
    </location>
</feature>
<dbReference type="OrthoDB" id="200290at2"/>